<dbReference type="PIRSF" id="PIRSF004486">
    <property type="entry name" value="MraW"/>
    <property type="match status" value="1"/>
</dbReference>
<reference evidence="8 9" key="1">
    <citation type="journal article" date="2015" name="Nature">
        <title>rRNA introns, odd ribosomes, and small enigmatic genomes across a large radiation of phyla.</title>
        <authorList>
            <person name="Brown C.T."/>
            <person name="Hug L.A."/>
            <person name="Thomas B.C."/>
            <person name="Sharon I."/>
            <person name="Castelle C.J."/>
            <person name="Singh A."/>
            <person name="Wilkins M.J."/>
            <person name="Williams K.H."/>
            <person name="Banfield J.F."/>
        </authorList>
    </citation>
    <scope>NUCLEOTIDE SEQUENCE [LARGE SCALE GENOMIC DNA]</scope>
</reference>
<dbReference type="GO" id="GO:0071424">
    <property type="term" value="F:rRNA (cytosine-N4-)-methyltransferase activity"/>
    <property type="evidence" value="ECO:0007669"/>
    <property type="project" value="UniProtKB-UniRule"/>
</dbReference>
<evidence type="ECO:0000256" key="5">
    <source>
        <dbReference type="ARBA" id="ARBA00022691"/>
    </source>
</evidence>
<dbReference type="InterPro" id="IPR029063">
    <property type="entry name" value="SAM-dependent_MTases_sf"/>
</dbReference>
<dbReference type="NCBIfam" id="TIGR00006">
    <property type="entry name" value="16S rRNA (cytosine(1402)-N(4))-methyltransferase RsmH"/>
    <property type="match status" value="1"/>
</dbReference>
<dbReference type="SUPFAM" id="SSF53335">
    <property type="entry name" value="S-adenosyl-L-methionine-dependent methyltransferases"/>
    <property type="match status" value="1"/>
</dbReference>
<comment type="catalytic activity">
    <reaction evidence="6">
        <text>cytidine(1402) in 16S rRNA + S-adenosyl-L-methionine = N(4)-methylcytidine(1402) in 16S rRNA + S-adenosyl-L-homocysteine + H(+)</text>
        <dbReference type="Rhea" id="RHEA:42928"/>
        <dbReference type="Rhea" id="RHEA-COMP:10286"/>
        <dbReference type="Rhea" id="RHEA-COMP:10287"/>
        <dbReference type="ChEBI" id="CHEBI:15378"/>
        <dbReference type="ChEBI" id="CHEBI:57856"/>
        <dbReference type="ChEBI" id="CHEBI:59789"/>
        <dbReference type="ChEBI" id="CHEBI:74506"/>
        <dbReference type="ChEBI" id="CHEBI:82748"/>
        <dbReference type="EC" id="2.1.1.199"/>
    </reaction>
</comment>
<comment type="function">
    <text evidence="6">Specifically methylates the N4 position of cytidine in position 1402 (C1402) of 16S rRNA.</text>
</comment>
<dbReference type="HAMAP" id="MF_01007">
    <property type="entry name" value="16SrRNA_methyltr_H"/>
    <property type="match status" value="1"/>
</dbReference>
<evidence type="ECO:0000313" key="9">
    <source>
        <dbReference type="Proteomes" id="UP000034601"/>
    </source>
</evidence>
<dbReference type="PATRIC" id="fig|1618424.3.peg.657"/>
<protein>
    <recommendedName>
        <fullName evidence="6">Ribosomal RNA small subunit methyltransferase H</fullName>
        <ecNumber evidence="6">2.1.1.199</ecNumber>
    </recommendedName>
    <alternativeName>
        <fullName evidence="6">16S rRNA m(4)C1402 methyltransferase</fullName>
    </alternativeName>
    <alternativeName>
        <fullName evidence="6">rRNA (cytosine-N(4)-)-methyltransferase RsmH</fullName>
    </alternativeName>
</protein>
<feature type="binding site" evidence="6">
    <location>
        <position position="109"/>
    </location>
    <ligand>
        <name>S-adenosyl-L-methionine</name>
        <dbReference type="ChEBI" id="CHEBI:59789"/>
    </ligand>
</feature>
<dbReference type="GO" id="GO:0005737">
    <property type="term" value="C:cytoplasm"/>
    <property type="evidence" value="ECO:0007669"/>
    <property type="project" value="UniProtKB-SubCell"/>
</dbReference>
<evidence type="ECO:0000256" key="1">
    <source>
        <dbReference type="ARBA" id="ARBA00010396"/>
    </source>
</evidence>
<evidence type="ECO:0000256" key="4">
    <source>
        <dbReference type="ARBA" id="ARBA00022679"/>
    </source>
</evidence>
<keyword evidence="3 6" id="KW-0489">Methyltransferase</keyword>
<evidence type="ECO:0000256" key="2">
    <source>
        <dbReference type="ARBA" id="ARBA00022552"/>
    </source>
</evidence>
<dbReference type="Pfam" id="PF01795">
    <property type="entry name" value="Methyltransf_5"/>
    <property type="match status" value="1"/>
</dbReference>
<evidence type="ECO:0000313" key="8">
    <source>
        <dbReference type="EMBL" id="KKR82994.1"/>
    </source>
</evidence>
<dbReference type="EC" id="2.1.1.199" evidence="6"/>
<comment type="caution">
    <text evidence="8">The sequence shown here is derived from an EMBL/GenBank/DDBJ whole genome shotgun (WGS) entry which is preliminary data.</text>
</comment>
<dbReference type="Gene3D" id="1.10.150.170">
    <property type="entry name" value="Putative methyltransferase TM0872, insert domain"/>
    <property type="match status" value="1"/>
</dbReference>
<dbReference type="AlphaFoldDB" id="A0A0G0U1K9"/>
<name>A0A0G0U1K9_9BACT</name>
<feature type="binding site" evidence="6">
    <location>
        <position position="116"/>
    </location>
    <ligand>
        <name>S-adenosyl-L-methionine</name>
        <dbReference type="ChEBI" id="CHEBI:59789"/>
    </ligand>
</feature>
<dbReference type="PANTHER" id="PTHR11265">
    <property type="entry name" value="S-ADENOSYL-METHYLTRANSFERASE MRAW"/>
    <property type="match status" value="1"/>
</dbReference>
<accession>A0A0G0U1K9</accession>
<evidence type="ECO:0000256" key="3">
    <source>
        <dbReference type="ARBA" id="ARBA00022603"/>
    </source>
</evidence>
<feature type="binding site" evidence="6">
    <location>
        <position position="88"/>
    </location>
    <ligand>
        <name>S-adenosyl-L-methionine</name>
        <dbReference type="ChEBI" id="CHEBI:59789"/>
    </ligand>
</feature>
<dbReference type="GO" id="GO:0070475">
    <property type="term" value="P:rRNA base methylation"/>
    <property type="evidence" value="ECO:0007669"/>
    <property type="project" value="UniProtKB-UniRule"/>
</dbReference>
<feature type="binding site" evidence="6">
    <location>
        <begin position="33"/>
        <end position="35"/>
    </location>
    <ligand>
        <name>S-adenosyl-L-methionine</name>
        <dbReference type="ChEBI" id="CHEBI:59789"/>
    </ligand>
</feature>
<feature type="region of interest" description="Disordered" evidence="7">
    <location>
        <begin position="283"/>
        <end position="304"/>
    </location>
</feature>
<dbReference type="Gene3D" id="3.40.50.150">
    <property type="entry name" value="Vaccinia Virus protein VP39"/>
    <property type="match status" value="1"/>
</dbReference>
<sequence length="304" mass="34423">MNTYHIPVMLKETLQFLQVKPKAWYIDANLGGGGHTEGIIKARSKVLGIDLDPEAIREVAKNHHLEVKLINDHLQAISADLILYQSNFAHMGEVVKKLQLDKILGVLFDLGVSSHQLEKPQRGFSFNLEAPLDMRMDPQHMTVTAADLINALHENELTQLIQKYGEERYAKRIAKKIVEERKKQRIATTNHLAQIITSVRPKSKADRTHPATRTFQALRIAVNDELHSLKEALPQVLEVLSPGGRLVVISFHSLEDRIVKNFFKDENKKGSIKIITQKPLIPSEEEVKTNPRSRSGKLRVAEKL</sequence>
<keyword evidence="2 6" id="KW-0698">rRNA processing</keyword>
<comment type="subcellular location">
    <subcellularLocation>
        <location evidence="6">Cytoplasm</location>
    </subcellularLocation>
</comment>
<dbReference type="EMBL" id="LCAB01000008">
    <property type="protein sequence ID" value="KKR82994.1"/>
    <property type="molecule type" value="Genomic_DNA"/>
</dbReference>
<organism evidence="8 9">
    <name type="scientific">Candidatus Daviesbacteria bacterium GW2011_GWA2_40_9</name>
    <dbReference type="NCBI Taxonomy" id="1618424"/>
    <lineage>
        <taxon>Bacteria</taxon>
        <taxon>Candidatus Daviesiibacteriota</taxon>
    </lineage>
</organism>
<keyword evidence="4 6" id="KW-0808">Transferase</keyword>
<dbReference type="PANTHER" id="PTHR11265:SF0">
    <property type="entry name" value="12S RRNA N4-METHYLCYTIDINE METHYLTRANSFERASE"/>
    <property type="match status" value="1"/>
</dbReference>
<feature type="binding site" evidence="6">
    <location>
        <position position="50"/>
    </location>
    <ligand>
        <name>S-adenosyl-L-methionine</name>
        <dbReference type="ChEBI" id="CHEBI:59789"/>
    </ligand>
</feature>
<dbReference type="InterPro" id="IPR023397">
    <property type="entry name" value="SAM-dep_MeTrfase_MraW_recog"/>
</dbReference>
<dbReference type="Proteomes" id="UP000034601">
    <property type="component" value="Unassembled WGS sequence"/>
</dbReference>
<dbReference type="SUPFAM" id="SSF81799">
    <property type="entry name" value="Putative methyltransferase TM0872, insert domain"/>
    <property type="match status" value="1"/>
</dbReference>
<dbReference type="FunFam" id="1.10.150.170:FF:000003">
    <property type="entry name" value="Ribosomal RNA small subunit methyltransferase H"/>
    <property type="match status" value="1"/>
</dbReference>
<keyword evidence="5 6" id="KW-0949">S-adenosyl-L-methionine</keyword>
<evidence type="ECO:0000256" key="7">
    <source>
        <dbReference type="SAM" id="MobiDB-lite"/>
    </source>
</evidence>
<evidence type="ECO:0000256" key="6">
    <source>
        <dbReference type="HAMAP-Rule" id="MF_01007"/>
    </source>
</evidence>
<gene>
    <name evidence="6" type="primary">rsmH</name>
    <name evidence="8" type="ORF">UU29_C0008G0103</name>
</gene>
<keyword evidence="6" id="KW-0963">Cytoplasm</keyword>
<proteinExistence type="inferred from homology"/>
<comment type="similarity">
    <text evidence="1 6">Belongs to the methyltransferase superfamily. RsmH family.</text>
</comment>
<dbReference type="InterPro" id="IPR002903">
    <property type="entry name" value="RsmH"/>
</dbReference>